<organism evidence="1 2">
    <name type="scientific">Leptosphaeria maculans (strain JN3 / isolate v23.1.3 / race Av1-4-5-6-7-8)</name>
    <name type="common">Blackleg fungus</name>
    <name type="synonym">Phoma lingam</name>
    <dbReference type="NCBI Taxonomy" id="985895"/>
    <lineage>
        <taxon>Eukaryota</taxon>
        <taxon>Fungi</taxon>
        <taxon>Dikarya</taxon>
        <taxon>Ascomycota</taxon>
        <taxon>Pezizomycotina</taxon>
        <taxon>Dothideomycetes</taxon>
        <taxon>Pleosporomycetidae</taxon>
        <taxon>Pleosporales</taxon>
        <taxon>Pleosporineae</taxon>
        <taxon>Leptosphaeriaceae</taxon>
        <taxon>Plenodomus</taxon>
        <taxon>Plenodomus lingam/Leptosphaeria maculans species complex</taxon>
    </lineage>
</organism>
<dbReference type="InParanoid" id="M1ZJS1"/>
<evidence type="ECO:0000313" key="1">
    <source>
        <dbReference type="EMBL" id="CCT61159.1"/>
    </source>
</evidence>
<evidence type="ECO:0000313" key="2">
    <source>
        <dbReference type="Proteomes" id="UP000002668"/>
    </source>
</evidence>
<keyword evidence="2" id="KW-1185">Reference proteome</keyword>
<name>M1ZJS1_LEPMJ</name>
<gene>
    <name evidence="1" type="ORF">Lema_P125650.1</name>
</gene>
<protein>
    <submittedName>
        <fullName evidence="1">Uncharacterized protein</fullName>
    </submittedName>
</protein>
<dbReference type="AlphaFoldDB" id="M1ZJS1"/>
<reference evidence="1 2" key="1">
    <citation type="journal article" date="2011" name="Nat. Commun.">
        <title>Effector diversification within compartments of the Leptosphaeria maculans genome affected by Repeat-Induced Point mutations.</title>
        <authorList>
            <person name="Rouxel T."/>
            <person name="Grandaubert J."/>
            <person name="Hane J.K."/>
            <person name="Hoede C."/>
            <person name="van de Wouw A.P."/>
            <person name="Couloux A."/>
            <person name="Dominguez V."/>
            <person name="Anthouard V."/>
            <person name="Bally P."/>
            <person name="Bourras S."/>
            <person name="Cozijnsen A.J."/>
            <person name="Ciuffetti L.M."/>
            <person name="Degrave A."/>
            <person name="Dilmaghani A."/>
            <person name="Duret L."/>
            <person name="Fudal I."/>
            <person name="Goodwin S.B."/>
            <person name="Gout L."/>
            <person name="Glaser N."/>
            <person name="Linglin J."/>
            <person name="Kema G.H.J."/>
            <person name="Lapalu N."/>
            <person name="Lawrence C.B."/>
            <person name="May K."/>
            <person name="Meyer M."/>
            <person name="Ollivier B."/>
            <person name="Poulain J."/>
            <person name="Schoch C.L."/>
            <person name="Simon A."/>
            <person name="Spatafora J.W."/>
            <person name="Stachowiak A."/>
            <person name="Turgeon B.G."/>
            <person name="Tyler B.M."/>
            <person name="Vincent D."/>
            <person name="Weissenbach J."/>
            <person name="Amselem J."/>
            <person name="Quesneville H."/>
            <person name="Oliver R.P."/>
            <person name="Wincker P."/>
            <person name="Balesdent M.-H."/>
            <person name="Howlett B.J."/>
        </authorList>
    </citation>
    <scope>NUCLEOTIDE SEQUENCE [LARGE SCALE GENOMIC DNA]</scope>
    <source>
        <strain evidence="2">JN3 / isolate v23.1.3 / race Av1-4-5-6-7-8</strain>
    </source>
</reference>
<accession>M1ZJS1</accession>
<proteinExistence type="predicted"/>
<dbReference type="EMBL" id="FP929136">
    <property type="protein sequence ID" value="CCT61159.1"/>
    <property type="molecule type" value="Genomic_DNA"/>
</dbReference>
<sequence length="170" mass="19888">MLIIKNTVDINETKYLYIVPSHAKICLTEQARKHQLRTFKSRIPHMPSLTGSSPFYKIPTKEGKAFDYLYKTQTRRKLVTADKENVSLDAINDFQEIPTRRPHRSRRRQGRRKISTYCVCCYLIALPNARMQLVLKPPSAPSEIPCKIARQSLWTWRRHHKSAQQQITPT</sequence>
<dbReference type="Proteomes" id="UP000002668">
    <property type="component" value="Genome"/>
</dbReference>
<dbReference type="VEuPathDB" id="FungiDB:Lema_P125650.1"/>